<evidence type="ECO:0000313" key="3">
    <source>
        <dbReference type="Proteomes" id="UP000515135"/>
    </source>
</evidence>
<feature type="repeat" description="ANK" evidence="1">
    <location>
        <begin position="69"/>
        <end position="101"/>
    </location>
</feature>
<evidence type="ECO:0000256" key="2">
    <source>
        <dbReference type="SAM" id="MobiDB-lite"/>
    </source>
</evidence>
<keyword evidence="3" id="KW-1185">Reference proteome</keyword>
<dbReference type="SUPFAM" id="SSF48403">
    <property type="entry name" value="Ankyrin repeat"/>
    <property type="match status" value="1"/>
</dbReference>
<organism evidence="3 4">
    <name type="scientific">Branchiostoma belcheri</name>
    <name type="common">Amphioxus</name>
    <dbReference type="NCBI Taxonomy" id="7741"/>
    <lineage>
        <taxon>Eukaryota</taxon>
        <taxon>Metazoa</taxon>
        <taxon>Chordata</taxon>
        <taxon>Cephalochordata</taxon>
        <taxon>Leptocardii</taxon>
        <taxon>Amphioxiformes</taxon>
        <taxon>Branchiostomatidae</taxon>
        <taxon>Branchiostoma</taxon>
    </lineage>
</organism>
<dbReference type="PROSITE" id="PS50297">
    <property type="entry name" value="ANK_REP_REGION"/>
    <property type="match status" value="1"/>
</dbReference>
<dbReference type="Pfam" id="PF00023">
    <property type="entry name" value="Ank"/>
    <property type="match status" value="1"/>
</dbReference>
<dbReference type="SMART" id="SM00248">
    <property type="entry name" value="ANK"/>
    <property type="match status" value="1"/>
</dbReference>
<dbReference type="AlphaFoldDB" id="A0A6P4YTU2"/>
<dbReference type="PROSITE" id="PS50088">
    <property type="entry name" value="ANK_REPEAT"/>
    <property type="match status" value="1"/>
</dbReference>
<proteinExistence type="predicted"/>
<evidence type="ECO:0000256" key="1">
    <source>
        <dbReference type="PROSITE-ProRule" id="PRU00023"/>
    </source>
</evidence>
<keyword evidence="1" id="KW-0040">ANK repeat</keyword>
<evidence type="ECO:0000313" key="4">
    <source>
        <dbReference type="RefSeq" id="XP_019632835.1"/>
    </source>
</evidence>
<name>A0A6P4YTU2_BRABE</name>
<protein>
    <submittedName>
        <fullName evidence="4">Uncharacterized protein LOC109476339 isoform X2</fullName>
    </submittedName>
</protein>
<gene>
    <name evidence="4" type="primary">LOC109476339</name>
</gene>
<dbReference type="RefSeq" id="XP_019632835.1">
    <property type="nucleotide sequence ID" value="XM_019777276.1"/>
</dbReference>
<feature type="region of interest" description="Disordered" evidence="2">
    <location>
        <begin position="1"/>
        <end position="29"/>
    </location>
</feature>
<dbReference type="GeneID" id="109476339"/>
<dbReference type="InterPro" id="IPR002110">
    <property type="entry name" value="Ankyrin_rpt"/>
</dbReference>
<sequence>MSDKGEESPTGATQGGGDSTSVSSGSTSAVPVGSRVLLYSQKGEWVAVEQVLRGLGKGDPEIHTTEEETGVTPLMIAVRENKLVVAERLLELGANLNDRAKVRYYLLDKFSY</sequence>
<feature type="compositionally biased region" description="Low complexity" evidence="2">
    <location>
        <begin position="19"/>
        <end position="29"/>
    </location>
</feature>
<dbReference type="OrthoDB" id="539213at2759"/>
<dbReference type="Proteomes" id="UP000515135">
    <property type="component" value="Unplaced"/>
</dbReference>
<dbReference type="Gene3D" id="1.25.40.20">
    <property type="entry name" value="Ankyrin repeat-containing domain"/>
    <property type="match status" value="1"/>
</dbReference>
<accession>A0A6P4YTU2</accession>
<dbReference type="InterPro" id="IPR036770">
    <property type="entry name" value="Ankyrin_rpt-contain_sf"/>
</dbReference>
<reference evidence="4" key="1">
    <citation type="submission" date="2025-08" db="UniProtKB">
        <authorList>
            <consortium name="RefSeq"/>
        </authorList>
    </citation>
    <scope>IDENTIFICATION</scope>
    <source>
        <tissue evidence="4">Gonad</tissue>
    </source>
</reference>